<dbReference type="Gene3D" id="1.10.10.1150">
    <property type="entry name" value="Coenzyme PQQ synthesis protein D (PqqD)"/>
    <property type="match status" value="1"/>
</dbReference>
<comment type="caution">
    <text evidence="1">The sequence shown here is derived from an EMBL/GenBank/DDBJ whole genome shotgun (WGS) entry which is preliminary data.</text>
</comment>
<dbReference type="OrthoDB" id="9800554at2"/>
<gene>
    <name evidence="1" type="ORF">E2F43_14885</name>
</gene>
<dbReference type="EMBL" id="SMSE01000003">
    <property type="protein sequence ID" value="TDG12842.1"/>
    <property type="molecule type" value="Genomic_DNA"/>
</dbReference>
<evidence type="ECO:0000313" key="2">
    <source>
        <dbReference type="Proteomes" id="UP000295554"/>
    </source>
</evidence>
<dbReference type="InterPro" id="IPR041881">
    <property type="entry name" value="PqqD_sf"/>
</dbReference>
<sequence length="93" mass="10473">MKLEQTVTISPDVISQEVSGETVLLDLNSENYFGLDEIGTRIWQLIESSGRLQDIYETLLAEYDVEPDQLLEDMEQLLTDIEKAGLVSLQPDA</sequence>
<accession>A0A4R5LQJ7</accession>
<organism evidence="1 2">
    <name type="scientific">Seongchinamella unica</name>
    <dbReference type="NCBI Taxonomy" id="2547392"/>
    <lineage>
        <taxon>Bacteria</taxon>
        <taxon>Pseudomonadati</taxon>
        <taxon>Pseudomonadota</taxon>
        <taxon>Gammaproteobacteria</taxon>
        <taxon>Cellvibrionales</taxon>
        <taxon>Halieaceae</taxon>
        <taxon>Seongchinamella</taxon>
    </lineage>
</organism>
<evidence type="ECO:0000313" key="1">
    <source>
        <dbReference type="EMBL" id="TDG12842.1"/>
    </source>
</evidence>
<dbReference type="AlphaFoldDB" id="A0A4R5LQJ7"/>
<proteinExistence type="predicted"/>
<name>A0A4R5LQJ7_9GAMM</name>
<dbReference type="InterPro" id="IPR008792">
    <property type="entry name" value="PQQD"/>
</dbReference>
<dbReference type="Pfam" id="PF05402">
    <property type="entry name" value="PqqD"/>
    <property type="match status" value="1"/>
</dbReference>
<keyword evidence="2" id="KW-1185">Reference proteome</keyword>
<reference evidence="1 2" key="1">
    <citation type="submission" date="2019-03" db="EMBL/GenBank/DDBJ databases">
        <title>Seongchinamella monodicae gen. nov., sp. nov., a novel member of the Gammaproteobacteria isolated from a tidal mudflat of beach.</title>
        <authorList>
            <person name="Yang H.G."/>
            <person name="Kang J.W."/>
            <person name="Lee S.D."/>
        </authorList>
    </citation>
    <scope>NUCLEOTIDE SEQUENCE [LARGE SCALE GENOMIC DNA]</scope>
    <source>
        <strain evidence="1 2">GH4-78</strain>
    </source>
</reference>
<protein>
    <submittedName>
        <fullName evidence="1">PqqD family protein</fullName>
    </submittedName>
</protein>
<dbReference type="RefSeq" id="WP_133214014.1">
    <property type="nucleotide sequence ID" value="NZ_SMSE01000003.1"/>
</dbReference>
<dbReference type="Proteomes" id="UP000295554">
    <property type="component" value="Unassembled WGS sequence"/>
</dbReference>